<protein>
    <submittedName>
        <fullName evidence="2">HD-like signal output (HDOD) protein</fullName>
    </submittedName>
</protein>
<name>A0ABU2C6X3_9BURK</name>
<reference evidence="2 3" key="1">
    <citation type="submission" date="2023-07" db="EMBL/GenBank/DDBJ databases">
        <title>Sorghum-associated microbial communities from plants grown in Nebraska, USA.</title>
        <authorList>
            <person name="Schachtman D."/>
        </authorList>
    </citation>
    <scope>NUCLEOTIDE SEQUENCE [LARGE SCALE GENOMIC DNA]</scope>
    <source>
        <strain evidence="2 3">BE313</strain>
    </source>
</reference>
<dbReference type="SUPFAM" id="SSF109604">
    <property type="entry name" value="HD-domain/PDEase-like"/>
    <property type="match status" value="1"/>
</dbReference>
<proteinExistence type="predicted"/>
<dbReference type="RefSeq" id="WP_116607883.1">
    <property type="nucleotide sequence ID" value="NZ_JAVDXT010000001.1"/>
</dbReference>
<dbReference type="PROSITE" id="PS51833">
    <property type="entry name" value="HDOD"/>
    <property type="match status" value="1"/>
</dbReference>
<dbReference type="InterPro" id="IPR013976">
    <property type="entry name" value="HDOD"/>
</dbReference>
<evidence type="ECO:0000259" key="1">
    <source>
        <dbReference type="PROSITE" id="PS51833"/>
    </source>
</evidence>
<dbReference type="InterPro" id="IPR052340">
    <property type="entry name" value="RNase_Y/CdgJ"/>
</dbReference>
<feature type="domain" description="HDOD" evidence="1">
    <location>
        <begin position="13"/>
        <end position="205"/>
    </location>
</feature>
<sequence length="274" mass="30034">MELKELLASEAALPSIPKSVALLLSELARPEPDLRKLGQLIGTDPVLTTRLLTLANSAMFQLSRKVSSIPEALAILGLDHLRSLAQAAALGLSFKSVPGINLQQFWRYSLNVAKLTRALAGMVRQNPATAFTAGLVHCVGELVMHIGMPKDMLALNQQLLPLDLRRARIEHKRLGFCYAEVGAGFARKWQFPDRIVDALQSQINPFHDEVYEPLAGLVHLATWRARANEIDMDENGLAVSYPGEVGLALGLDIDMVLQQDPIDWSAKTELGAFI</sequence>
<dbReference type="Gene3D" id="1.10.3210.10">
    <property type="entry name" value="Hypothetical protein af1432"/>
    <property type="match status" value="1"/>
</dbReference>
<gene>
    <name evidence="2" type="ORF">J2X19_001735</name>
</gene>
<accession>A0ABU2C6X3</accession>
<comment type="caution">
    <text evidence="2">The sequence shown here is derived from an EMBL/GenBank/DDBJ whole genome shotgun (WGS) entry which is preliminary data.</text>
</comment>
<dbReference type="Proteomes" id="UP001180487">
    <property type="component" value="Unassembled WGS sequence"/>
</dbReference>
<keyword evidence="3" id="KW-1185">Reference proteome</keyword>
<organism evidence="2 3">
    <name type="scientific">Rhodoferax ferrireducens</name>
    <dbReference type="NCBI Taxonomy" id="192843"/>
    <lineage>
        <taxon>Bacteria</taxon>
        <taxon>Pseudomonadati</taxon>
        <taxon>Pseudomonadota</taxon>
        <taxon>Betaproteobacteria</taxon>
        <taxon>Burkholderiales</taxon>
        <taxon>Comamonadaceae</taxon>
        <taxon>Rhodoferax</taxon>
    </lineage>
</organism>
<dbReference type="Pfam" id="PF08668">
    <property type="entry name" value="HDOD"/>
    <property type="match status" value="1"/>
</dbReference>
<evidence type="ECO:0000313" key="2">
    <source>
        <dbReference type="EMBL" id="MDR7377077.1"/>
    </source>
</evidence>
<dbReference type="PANTHER" id="PTHR33525:SF3">
    <property type="entry name" value="RIBONUCLEASE Y"/>
    <property type="match status" value="1"/>
</dbReference>
<evidence type="ECO:0000313" key="3">
    <source>
        <dbReference type="Proteomes" id="UP001180487"/>
    </source>
</evidence>
<dbReference type="PANTHER" id="PTHR33525">
    <property type="match status" value="1"/>
</dbReference>
<dbReference type="EMBL" id="JAVDXT010000001">
    <property type="protein sequence ID" value="MDR7377077.1"/>
    <property type="molecule type" value="Genomic_DNA"/>
</dbReference>